<dbReference type="SUPFAM" id="SSF52507">
    <property type="entry name" value="Homo-oligomeric flavin-containing Cys decarboxylases, HFCD"/>
    <property type="match status" value="1"/>
</dbReference>
<keyword evidence="4" id="KW-0456">Lyase</keyword>
<keyword evidence="5" id="KW-1185">Reference proteome</keyword>
<dbReference type="GO" id="GO:0015937">
    <property type="term" value="P:coenzyme A biosynthetic process"/>
    <property type="evidence" value="ECO:0007669"/>
    <property type="project" value="UniProtKB-KW"/>
</dbReference>
<sequence>MSVPTSLSSRYAPLARPPTADRPLHVVLACTGSVASVKVPDMVAGLVAHPHVDVYVVASAAALPFFDADAVNVMDERAHKFGVHELAAMNSAASASPDAPRVKVWRDADEWAAWKALGDPVLHIELRRWADLVLLAPCSADTLAKLSHGFCDNLLLSFLRALAPSTPTWVFPAMNTLMYMHPLTALHLSSLEALGYEVHGPIAKRLACGDLGMGAMLEWKDIVQMVVERYGLE</sequence>
<dbReference type="Pfam" id="PF02441">
    <property type="entry name" value="Flavoprotein"/>
    <property type="match status" value="1"/>
</dbReference>
<keyword evidence="1" id="KW-0173">Coenzyme A biosynthesis</keyword>
<dbReference type="GO" id="GO:0004633">
    <property type="term" value="F:phosphopantothenoylcysteine decarboxylase activity"/>
    <property type="evidence" value="ECO:0007669"/>
    <property type="project" value="UniProtKB-EC"/>
</dbReference>
<comment type="similarity">
    <text evidence="2">Belongs to the HFCD (homooligomeric flavin containing Cys decarboxylase) superfamily.</text>
</comment>
<dbReference type="GO" id="GO:0071513">
    <property type="term" value="C:phosphopantothenoylcysteine decarboxylase complex"/>
    <property type="evidence" value="ECO:0007669"/>
    <property type="project" value="TreeGrafter"/>
</dbReference>
<evidence type="ECO:0000259" key="3">
    <source>
        <dbReference type="Pfam" id="PF02441"/>
    </source>
</evidence>
<dbReference type="PANTHER" id="PTHR14359:SF6">
    <property type="entry name" value="PHOSPHOPANTOTHENOYLCYSTEINE DECARBOXYLASE"/>
    <property type="match status" value="1"/>
</dbReference>
<protein>
    <submittedName>
        <fullName evidence="4">Phosphopantothenoylcysteine decarboxylase</fullName>
        <ecNumber evidence="4">4.1.1.36</ecNumber>
    </submittedName>
</protein>
<dbReference type="InterPro" id="IPR036551">
    <property type="entry name" value="Flavin_trans-like"/>
</dbReference>
<dbReference type="GO" id="GO:0010181">
    <property type="term" value="F:FMN binding"/>
    <property type="evidence" value="ECO:0007669"/>
    <property type="project" value="TreeGrafter"/>
</dbReference>
<evidence type="ECO:0000313" key="4">
    <source>
        <dbReference type="EMBL" id="WFD28118.1"/>
    </source>
</evidence>
<dbReference type="AlphaFoldDB" id="A0AAF0J4J9"/>
<proteinExistence type="inferred from homology"/>
<accession>A0AAF0J4J9</accession>
<evidence type="ECO:0000256" key="2">
    <source>
        <dbReference type="ARBA" id="ARBA00038350"/>
    </source>
</evidence>
<dbReference type="Gene3D" id="3.40.50.1950">
    <property type="entry name" value="Flavin prenyltransferase-like"/>
    <property type="match status" value="1"/>
</dbReference>
<evidence type="ECO:0000313" key="5">
    <source>
        <dbReference type="Proteomes" id="UP001213623"/>
    </source>
</evidence>
<dbReference type="Proteomes" id="UP001213623">
    <property type="component" value="Chromosome 5"/>
</dbReference>
<dbReference type="EMBL" id="CP119896">
    <property type="protein sequence ID" value="WFD28118.1"/>
    <property type="molecule type" value="Genomic_DNA"/>
</dbReference>
<gene>
    <name evidence="4" type="ORF">MNAN1_003124</name>
</gene>
<dbReference type="PANTHER" id="PTHR14359">
    <property type="entry name" value="HOMO-OLIGOMERIC FLAVIN CONTAINING CYS DECARBOXYLASE FAMILY"/>
    <property type="match status" value="1"/>
</dbReference>
<reference evidence="4" key="1">
    <citation type="submission" date="2023-03" db="EMBL/GenBank/DDBJ databases">
        <title>Mating type loci evolution in Malassezia.</title>
        <authorList>
            <person name="Coelho M.A."/>
        </authorList>
    </citation>
    <scope>NUCLEOTIDE SEQUENCE</scope>
    <source>
        <strain evidence="4">CBS 9557</strain>
    </source>
</reference>
<feature type="domain" description="Flavoprotein" evidence="3">
    <location>
        <begin position="25"/>
        <end position="228"/>
    </location>
</feature>
<name>A0AAF0J4J9_9BASI</name>
<organism evidence="4 5">
    <name type="scientific">Malassezia nana</name>
    <dbReference type="NCBI Taxonomy" id="180528"/>
    <lineage>
        <taxon>Eukaryota</taxon>
        <taxon>Fungi</taxon>
        <taxon>Dikarya</taxon>
        <taxon>Basidiomycota</taxon>
        <taxon>Ustilaginomycotina</taxon>
        <taxon>Malasseziomycetes</taxon>
        <taxon>Malasseziales</taxon>
        <taxon>Malasseziaceae</taxon>
        <taxon>Malassezia</taxon>
    </lineage>
</organism>
<evidence type="ECO:0000256" key="1">
    <source>
        <dbReference type="ARBA" id="ARBA00022993"/>
    </source>
</evidence>
<dbReference type="EC" id="4.1.1.36" evidence="4"/>
<dbReference type="InterPro" id="IPR003382">
    <property type="entry name" value="Flavoprotein"/>
</dbReference>